<dbReference type="InterPro" id="IPR011663">
    <property type="entry name" value="UTRA"/>
</dbReference>
<dbReference type="GO" id="GO:0045892">
    <property type="term" value="P:negative regulation of DNA-templated transcription"/>
    <property type="evidence" value="ECO:0007669"/>
    <property type="project" value="TreeGrafter"/>
</dbReference>
<dbReference type="GO" id="GO:0003700">
    <property type="term" value="F:DNA-binding transcription factor activity"/>
    <property type="evidence" value="ECO:0007669"/>
    <property type="project" value="InterPro"/>
</dbReference>
<dbReference type="Pfam" id="PF07702">
    <property type="entry name" value="UTRA"/>
    <property type="match status" value="1"/>
</dbReference>
<evidence type="ECO:0000313" key="7">
    <source>
        <dbReference type="Proteomes" id="UP000242310"/>
    </source>
</evidence>
<evidence type="ECO:0000256" key="3">
    <source>
        <dbReference type="ARBA" id="ARBA00023163"/>
    </source>
</evidence>
<evidence type="ECO:0000313" key="6">
    <source>
        <dbReference type="EMBL" id="PSL46889.1"/>
    </source>
</evidence>
<evidence type="ECO:0000259" key="5">
    <source>
        <dbReference type="PROSITE" id="PS50949"/>
    </source>
</evidence>
<keyword evidence="2" id="KW-0238">DNA-binding</keyword>
<evidence type="ECO:0000256" key="1">
    <source>
        <dbReference type="ARBA" id="ARBA00023015"/>
    </source>
</evidence>
<dbReference type="InterPro" id="IPR028978">
    <property type="entry name" value="Chorismate_lyase_/UTRA_dom_sf"/>
</dbReference>
<comment type="caution">
    <text evidence="6">The sequence shown here is derived from an EMBL/GenBank/DDBJ whole genome shotgun (WGS) entry which is preliminary data.</text>
</comment>
<keyword evidence="4" id="KW-0175">Coiled coil</keyword>
<evidence type="ECO:0000256" key="2">
    <source>
        <dbReference type="ARBA" id="ARBA00023125"/>
    </source>
</evidence>
<evidence type="ECO:0000256" key="4">
    <source>
        <dbReference type="SAM" id="Coils"/>
    </source>
</evidence>
<protein>
    <submittedName>
        <fullName evidence="6">GntR family transcriptional regulator</fullName>
    </submittedName>
</protein>
<dbReference type="AlphaFoldDB" id="A0A2P8HKZ9"/>
<dbReference type="Pfam" id="PF00392">
    <property type="entry name" value="GntR"/>
    <property type="match status" value="1"/>
</dbReference>
<dbReference type="InterPro" id="IPR050679">
    <property type="entry name" value="Bact_HTH_transcr_reg"/>
</dbReference>
<dbReference type="PANTHER" id="PTHR44846:SF1">
    <property type="entry name" value="MANNOSYL-D-GLYCERATE TRANSPORT_METABOLISM SYSTEM REPRESSOR MNGR-RELATED"/>
    <property type="match status" value="1"/>
</dbReference>
<dbReference type="EMBL" id="PYAV01000005">
    <property type="protein sequence ID" value="PSL46889.1"/>
    <property type="molecule type" value="Genomic_DNA"/>
</dbReference>
<dbReference type="SUPFAM" id="SSF46785">
    <property type="entry name" value="Winged helix' DNA-binding domain"/>
    <property type="match status" value="1"/>
</dbReference>
<dbReference type="PRINTS" id="PR00035">
    <property type="entry name" value="HTHGNTR"/>
</dbReference>
<name>A0A2P8HKZ9_9BACI</name>
<dbReference type="RefSeq" id="WP_106588226.1">
    <property type="nucleotide sequence ID" value="NZ_PYAV01000005.1"/>
</dbReference>
<dbReference type="SUPFAM" id="SSF64288">
    <property type="entry name" value="Chorismate lyase-like"/>
    <property type="match status" value="1"/>
</dbReference>
<keyword evidence="1" id="KW-0805">Transcription regulation</keyword>
<accession>A0A2P8HKZ9</accession>
<keyword evidence="7" id="KW-1185">Reference proteome</keyword>
<dbReference type="Gene3D" id="3.40.1410.10">
    <property type="entry name" value="Chorismate lyase-like"/>
    <property type="match status" value="1"/>
</dbReference>
<dbReference type="InterPro" id="IPR036388">
    <property type="entry name" value="WH-like_DNA-bd_sf"/>
</dbReference>
<feature type="domain" description="HTH gntR-type" evidence="5">
    <location>
        <begin position="12"/>
        <end position="80"/>
    </location>
</feature>
<dbReference type="PROSITE" id="PS50949">
    <property type="entry name" value="HTH_GNTR"/>
    <property type="match status" value="1"/>
</dbReference>
<dbReference type="InterPro" id="IPR036390">
    <property type="entry name" value="WH_DNA-bd_sf"/>
</dbReference>
<sequence>MLSTKIDPNRGPALYLQVKDVLIENIQQGDWEENELIPTEQELIKTFDVSRTTIRQAINILVQEGMLEKRQGHGTVVKPKKLIGSLGRLKGFAEEVVEKGKTPRSKLLRAEFKYDLYYEKDALNTGEDEPILLLERIRFADDTPVALERTCWPQEVGEVLMAHDLNEARYYELLEDANILLKNASEKIRAINATIDEADALGIRPGEALLEMTRLSFGMNGAPIEFTKTKYRSDQYHYDIELHR</sequence>
<feature type="coiled-coil region" evidence="4">
    <location>
        <begin position="174"/>
        <end position="201"/>
    </location>
</feature>
<dbReference type="CDD" id="cd07377">
    <property type="entry name" value="WHTH_GntR"/>
    <property type="match status" value="1"/>
</dbReference>
<keyword evidence="3" id="KW-0804">Transcription</keyword>
<dbReference type="Gene3D" id="1.10.10.10">
    <property type="entry name" value="Winged helix-like DNA-binding domain superfamily/Winged helix DNA-binding domain"/>
    <property type="match status" value="1"/>
</dbReference>
<dbReference type="SMART" id="SM00866">
    <property type="entry name" value="UTRA"/>
    <property type="match status" value="1"/>
</dbReference>
<dbReference type="GO" id="GO:0003677">
    <property type="term" value="F:DNA binding"/>
    <property type="evidence" value="ECO:0007669"/>
    <property type="project" value="UniProtKB-KW"/>
</dbReference>
<organism evidence="6 7">
    <name type="scientific">Salsuginibacillus halophilus</name>
    <dbReference type="NCBI Taxonomy" id="517424"/>
    <lineage>
        <taxon>Bacteria</taxon>
        <taxon>Bacillati</taxon>
        <taxon>Bacillota</taxon>
        <taxon>Bacilli</taxon>
        <taxon>Bacillales</taxon>
        <taxon>Bacillaceae</taxon>
        <taxon>Salsuginibacillus</taxon>
    </lineage>
</organism>
<dbReference type="Proteomes" id="UP000242310">
    <property type="component" value="Unassembled WGS sequence"/>
</dbReference>
<proteinExistence type="predicted"/>
<dbReference type="InterPro" id="IPR000524">
    <property type="entry name" value="Tscrpt_reg_HTH_GntR"/>
</dbReference>
<dbReference type="FunFam" id="1.10.10.10:FF:000079">
    <property type="entry name" value="GntR family transcriptional regulator"/>
    <property type="match status" value="1"/>
</dbReference>
<gene>
    <name evidence="6" type="ORF">B0H94_10539</name>
</gene>
<reference evidence="6 7" key="1">
    <citation type="submission" date="2018-03" db="EMBL/GenBank/DDBJ databases">
        <title>Genomic Encyclopedia of Type Strains, Phase III (KMG-III): the genomes of soil and plant-associated and newly described type strains.</title>
        <authorList>
            <person name="Whitman W."/>
        </authorList>
    </citation>
    <scope>NUCLEOTIDE SEQUENCE [LARGE SCALE GENOMIC DNA]</scope>
    <source>
        <strain evidence="6 7">CGMCC 1.07653</strain>
    </source>
</reference>
<dbReference type="SMART" id="SM00345">
    <property type="entry name" value="HTH_GNTR"/>
    <property type="match status" value="1"/>
</dbReference>
<dbReference type="OrthoDB" id="9815017at2"/>
<dbReference type="PANTHER" id="PTHR44846">
    <property type="entry name" value="MANNOSYL-D-GLYCERATE TRANSPORT/METABOLISM SYSTEM REPRESSOR MNGR-RELATED"/>
    <property type="match status" value="1"/>
</dbReference>